<feature type="region of interest" description="Disordered" evidence="1">
    <location>
        <begin position="185"/>
        <end position="208"/>
    </location>
</feature>
<feature type="region of interest" description="Disordered" evidence="1">
    <location>
        <begin position="224"/>
        <end position="265"/>
    </location>
</feature>
<accession>A0A2N9IDM5</accession>
<feature type="compositionally biased region" description="Gly residues" evidence="1">
    <location>
        <begin position="224"/>
        <end position="241"/>
    </location>
</feature>
<name>A0A2N9IDM5_FAGSY</name>
<organism evidence="2">
    <name type="scientific">Fagus sylvatica</name>
    <name type="common">Beechnut</name>
    <dbReference type="NCBI Taxonomy" id="28930"/>
    <lineage>
        <taxon>Eukaryota</taxon>
        <taxon>Viridiplantae</taxon>
        <taxon>Streptophyta</taxon>
        <taxon>Embryophyta</taxon>
        <taxon>Tracheophyta</taxon>
        <taxon>Spermatophyta</taxon>
        <taxon>Magnoliopsida</taxon>
        <taxon>eudicotyledons</taxon>
        <taxon>Gunneridae</taxon>
        <taxon>Pentapetalae</taxon>
        <taxon>rosids</taxon>
        <taxon>fabids</taxon>
        <taxon>Fagales</taxon>
        <taxon>Fagaceae</taxon>
        <taxon>Fagus</taxon>
    </lineage>
</organism>
<feature type="compositionally biased region" description="Low complexity" evidence="1">
    <location>
        <begin position="190"/>
        <end position="206"/>
    </location>
</feature>
<dbReference type="EMBL" id="OIVN01005779">
    <property type="protein sequence ID" value="SPD23977.1"/>
    <property type="molecule type" value="Genomic_DNA"/>
</dbReference>
<feature type="compositionally biased region" description="Low complexity" evidence="1">
    <location>
        <begin position="245"/>
        <end position="257"/>
    </location>
</feature>
<gene>
    <name evidence="2" type="ORF">FSB_LOCUS51859</name>
</gene>
<dbReference type="PANTHER" id="PTHR37725">
    <property type="match status" value="1"/>
</dbReference>
<evidence type="ECO:0000256" key="1">
    <source>
        <dbReference type="SAM" id="MobiDB-lite"/>
    </source>
</evidence>
<proteinExistence type="predicted"/>
<dbReference type="PANTHER" id="PTHR37725:SF1">
    <property type="match status" value="1"/>
</dbReference>
<evidence type="ECO:0000313" key="2">
    <source>
        <dbReference type="EMBL" id="SPD23977.1"/>
    </source>
</evidence>
<sequence>MDDLHDAPRRQPHAQETYPLVYPWDELMRNNPTNNMASSSWNSPNLGTLDDMSQLESGLYRKQETYPIPIGYPWDERMINIPTNNMASRSWNSPILGTVDDMAQFESGQYQEQYYGDYYHEYFQAKLGKPVDPRLLPLLKFFKELYVRRRDLFKKVFPRLHDEFVELPKKYGGIVAQVNEVRMGSAPTMRRSLSSGSPRTPSSKGGESPLKLYRFKVRTVKLGGGGGGVQQGGQGSQGGQGVNTKSGGSKSKVRSGGCLERRWLS</sequence>
<reference evidence="2" key="1">
    <citation type="submission" date="2018-02" db="EMBL/GenBank/DDBJ databases">
        <authorList>
            <person name="Cohen D.B."/>
            <person name="Kent A.D."/>
        </authorList>
    </citation>
    <scope>NUCLEOTIDE SEQUENCE</scope>
</reference>
<dbReference type="AlphaFoldDB" id="A0A2N9IDM5"/>
<protein>
    <submittedName>
        <fullName evidence="2">Uncharacterized protein</fullName>
    </submittedName>
</protein>